<keyword evidence="3" id="KW-0813">Transport</keyword>
<dbReference type="OrthoDB" id="9810181at2"/>
<keyword evidence="16" id="KW-1185">Reference proteome</keyword>
<feature type="transmembrane region" description="Helical" evidence="14">
    <location>
        <begin position="321"/>
        <end position="349"/>
    </location>
</feature>
<keyword evidence="7 14" id="KW-1133">Transmembrane helix</keyword>
<dbReference type="PANTHER" id="PTHR48086:SF3">
    <property type="entry name" value="SODIUM_PROLINE SYMPORTER"/>
    <property type="match status" value="1"/>
</dbReference>
<accession>A0A6N8TYB9</accession>
<feature type="transmembrane region" description="Helical" evidence="14">
    <location>
        <begin position="514"/>
        <end position="537"/>
    </location>
</feature>
<evidence type="ECO:0000256" key="1">
    <source>
        <dbReference type="ARBA" id="ARBA00004651"/>
    </source>
</evidence>
<evidence type="ECO:0000256" key="13">
    <source>
        <dbReference type="RuleBase" id="RU362091"/>
    </source>
</evidence>
<feature type="transmembrane region" description="Helical" evidence="14">
    <location>
        <begin position="426"/>
        <end position="445"/>
    </location>
</feature>
<evidence type="ECO:0000256" key="8">
    <source>
        <dbReference type="ARBA" id="ARBA00023053"/>
    </source>
</evidence>
<evidence type="ECO:0000256" key="5">
    <source>
        <dbReference type="ARBA" id="ARBA00022692"/>
    </source>
</evidence>
<evidence type="ECO:0000256" key="12">
    <source>
        <dbReference type="ARBA" id="ARBA00033708"/>
    </source>
</evidence>
<evidence type="ECO:0000313" key="15">
    <source>
        <dbReference type="EMBL" id="MXQ50978.1"/>
    </source>
</evidence>
<keyword evidence="5 14" id="KW-0812">Transmembrane</keyword>
<evidence type="ECO:0000256" key="9">
    <source>
        <dbReference type="ARBA" id="ARBA00023065"/>
    </source>
</evidence>
<dbReference type="InterPro" id="IPR001734">
    <property type="entry name" value="Na/solute_symporter"/>
</dbReference>
<feature type="transmembrane region" description="Helical" evidence="14">
    <location>
        <begin position="45"/>
        <end position="62"/>
    </location>
</feature>
<evidence type="ECO:0000256" key="14">
    <source>
        <dbReference type="SAM" id="Phobius"/>
    </source>
</evidence>
<evidence type="ECO:0000256" key="7">
    <source>
        <dbReference type="ARBA" id="ARBA00022989"/>
    </source>
</evidence>
<gene>
    <name evidence="15" type="ORF">GQ671_06810</name>
</gene>
<evidence type="ECO:0000256" key="3">
    <source>
        <dbReference type="ARBA" id="ARBA00022448"/>
    </source>
</evidence>
<feature type="transmembrane region" description="Helical" evidence="14">
    <location>
        <begin position="451"/>
        <end position="470"/>
    </location>
</feature>
<evidence type="ECO:0000256" key="11">
    <source>
        <dbReference type="ARBA" id="ARBA00023201"/>
    </source>
</evidence>
<feature type="transmembrane region" description="Helical" evidence="14">
    <location>
        <begin position="398"/>
        <end position="419"/>
    </location>
</feature>
<evidence type="ECO:0000256" key="2">
    <source>
        <dbReference type="ARBA" id="ARBA00006434"/>
    </source>
</evidence>
<dbReference type="EMBL" id="WUUK01000002">
    <property type="protein sequence ID" value="MXQ50978.1"/>
    <property type="molecule type" value="Genomic_DNA"/>
</dbReference>
<dbReference type="Proteomes" id="UP000436284">
    <property type="component" value="Unassembled WGS sequence"/>
</dbReference>
<feature type="transmembrane region" description="Helical" evidence="14">
    <location>
        <begin position="156"/>
        <end position="179"/>
    </location>
</feature>
<name>A0A6N8TYB9_9STAP</name>
<feature type="transmembrane region" description="Helical" evidence="14">
    <location>
        <begin position="6"/>
        <end position="25"/>
    </location>
</feature>
<dbReference type="GO" id="GO:0015293">
    <property type="term" value="F:symporter activity"/>
    <property type="evidence" value="ECO:0007669"/>
    <property type="project" value="UniProtKB-KW"/>
</dbReference>
<dbReference type="GO" id="GO:0005886">
    <property type="term" value="C:plasma membrane"/>
    <property type="evidence" value="ECO:0007669"/>
    <property type="project" value="UniProtKB-SubCell"/>
</dbReference>
<dbReference type="InterPro" id="IPR050277">
    <property type="entry name" value="Sodium:Solute_Symporter"/>
</dbReference>
<feature type="transmembrane region" description="Helical" evidence="14">
    <location>
        <begin position="370"/>
        <end position="392"/>
    </location>
</feature>
<dbReference type="InterPro" id="IPR038377">
    <property type="entry name" value="Na/Glc_symporter_sf"/>
</dbReference>
<sequence>MDWSWTYLIPLGYLVLMVVIGVVAAKKNETRSDFYVASNRMNGSILFATIFATVFGANGYLGTSGQVYNDGFNIIWINICAGSAYFLLFFISGKIRGVAAKHEVFTLPDIMELRFSKQAAYLTTTFSLIAVVGGAGGAILGVGTILNSILGIDTTVAILITAVVTIVYTTFGGLMGVAVTDWVQSMIMIFGMVLIIVFGFVLLSDSSDNVNFLSSGMETLTNDLGPDFLSLTNGVTFLIIIAWAVTFAPLNTISQNQIQRVYAAKTQKTIQRVSLLMVLTISLFMAFGLALIGVIGKQILPGLENAESVYPMLAMEVTNPVIGMIIVTGILGACMSTIDSNLLGSGIHISRDIYERHKRSKGESITEKKSLRVTRTSLVIIGVFSTVAALMATSILDLLLSTLGIFAGGTFIPVLAGIYWKRMNAFGAITGQAFGGGATIIATVLETSVSAVLIGIIFSLIGTVGGSLLTSAPEKFKAELFDFSTVTKKDIPWLLVVVVLFVAFIASLTNLALWPLLIAITVIALTASMIMLLIYILPRKNKEKAE</sequence>
<comment type="catalytic activity">
    <reaction evidence="12">
        <text>L-proline(in) + Na(+)(in) = L-proline(out) + Na(+)(out)</text>
        <dbReference type="Rhea" id="RHEA:28967"/>
        <dbReference type="ChEBI" id="CHEBI:29101"/>
        <dbReference type="ChEBI" id="CHEBI:60039"/>
    </reaction>
</comment>
<feature type="transmembrane region" description="Helical" evidence="14">
    <location>
        <begin position="120"/>
        <end position="150"/>
    </location>
</feature>
<feature type="transmembrane region" description="Helical" evidence="14">
    <location>
        <begin position="491"/>
        <end position="508"/>
    </location>
</feature>
<dbReference type="Pfam" id="PF00474">
    <property type="entry name" value="SSF"/>
    <property type="match status" value="1"/>
</dbReference>
<keyword evidence="11" id="KW-0739">Sodium transport</keyword>
<evidence type="ECO:0000256" key="4">
    <source>
        <dbReference type="ARBA" id="ARBA00022475"/>
    </source>
</evidence>
<comment type="subcellular location">
    <subcellularLocation>
        <location evidence="1">Cell membrane</location>
        <topology evidence="1">Multi-pass membrane protein</topology>
    </subcellularLocation>
</comment>
<keyword evidence="10 14" id="KW-0472">Membrane</keyword>
<keyword evidence="9" id="KW-0406">Ion transport</keyword>
<dbReference type="AlphaFoldDB" id="A0A6N8TYB9"/>
<dbReference type="PROSITE" id="PS50283">
    <property type="entry name" value="NA_SOLUT_SYMP_3"/>
    <property type="match status" value="1"/>
</dbReference>
<reference evidence="15 16" key="1">
    <citation type="submission" date="2019-12" db="EMBL/GenBank/DDBJ databases">
        <title>Salinicoccus cyprini sp. nov., isolated from gastro-intestinal tract of mirror carp, Cyprinus carpio var. specularis, collected from Gobind Sagar Reservoir, Himachal Pradesh, India.</title>
        <authorList>
            <person name="Talwar C."/>
            <person name="Singh A.K."/>
            <person name="Lal R."/>
            <person name="Negi R.K."/>
        </authorList>
    </citation>
    <scope>NUCLEOTIDE SEQUENCE [LARGE SCALE GENOMIC DNA]</scope>
    <source>
        <strain evidence="15 16">J-82</strain>
    </source>
</reference>
<evidence type="ECO:0000256" key="10">
    <source>
        <dbReference type="ARBA" id="ARBA00023136"/>
    </source>
</evidence>
<dbReference type="Gene3D" id="1.20.1730.10">
    <property type="entry name" value="Sodium/glucose cotransporter"/>
    <property type="match status" value="1"/>
</dbReference>
<organism evidence="15 16">
    <name type="scientific">Salinicoccus hispanicus</name>
    <dbReference type="NCBI Taxonomy" id="157225"/>
    <lineage>
        <taxon>Bacteria</taxon>
        <taxon>Bacillati</taxon>
        <taxon>Bacillota</taxon>
        <taxon>Bacilli</taxon>
        <taxon>Bacillales</taxon>
        <taxon>Staphylococcaceae</taxon>
        <taxon>Salinicoccus</taxon>
    </lineage>
</organism>
<feature type="transmembrane region" description="Helical" evidence="14">
    <location>
        <begin position="273"/>
        <end position="295"/>
    </location>
</feature>
<keyword evidence="8" id="KW-0915">Sodium</keyword>
<evidence type="ECO:0000256" key="6">
    <source>
        <dbReference type="ARBA" id="ARBA00022847"/>
    </source>
</evidence>
<dbReference type="GO" id="GO:0006814">
    <property type="term" value="P:sodium ion transport"/>
    <property type="evidence" value="ECO:0007669"/>
    <property type="project" value="UniProtKB-KW"/>
</dbReference>
<keyword evidence="4" id="KW-1003">Cell membrane</keyword>
<evidence type="ECO:0000313" key="16">
    <source>
        <dbReference type="Proteomes" id="UP000436284"/>
    </source>
</evidence>
<keyword evidence="6" id="KW-0769">Symport</keyword>
<feature type="transmembrane region" description="Helical" evidence="14">
    <location>
        <begin position="74"/>
        <end position="91"/>
    </location>
</feature>
<feature type="transmembrane region" description="Helical" evidence="14">
    <location>
        <begin position="234"/>
        <end position="253"/>
    </location>
</feature>
<dbReference type="PANTHER" id="PTHR48086">
    <property type="entry name" value="SODIUM/PROLINE SYMPORTER-RELATED"/>
    <property type="match status" value="1"/>
</dbReference>
<dbReference type="CDD" id="cd10322">
    <property type="entry name" value="SLC5sbd"/>
    <property type="match status" value="1"/>
</dbReference>
<proteinExistence type="inferred from homology"/>
<comment type="similarity">
    <text evidence="2 13">Belongs to the sodium:solute symporter (SSF) (TC 2.A.21) family.</text>
</comment>
<dbReference type="RefSeq" id="WP_160654595.1">
    <property type="nucleotide sequence ID" value="NZ_JBHRWU010000001.1"/>
</dbReference>
<comment type="caution">
    <text evidence="15">The sequence shown here is derived from an EMBL/GenBank/DDBJ whole genome shotgun (WGS) entry which is preliminary data.</text>
</comment>
<protein>
    <submittedName>
        <fullName evidence="15">Sodium:solute symporter family protein</fullName>
    </submittedName>
</protein>
<feature type="transmembrane region" description="Helical" evidence="14">
    <location>
        <begin position="186"/>
        <end position="204"/>
    </location>
</feature>